<organism evidence="1 2">
    <name type="scientific">Pristionchus pacificus</name>
    <name type="common">Parasitic nematode worm</name>
    <dbReference type="NCBI Taxonomy" id="54126"/>
    <lineage>
        <taxon>Eukaryota</taxon>
        <taxon>Metazoa</taxon>
        <taxon>Ecdysozoa</taxon>
        <taxon>Nematoda</taxon>
        <taxon>Chromadorea</taxon>
        <taxon>Rhabditida</taxon>
        <taxon>Rhabditina</taxon>
        <taxon>Diplogasteromorpha</taxon>
        <taxon>Diplogasteroidea</taxon>
        <taxon>Neodiplogasteridae</taxon>
        <taxon>Pristionchus</taxon>
    </lineage>
</organism>
<dbReference type="Proteomes" id="UP000005239">
    <property type="component" value="Unassembled WGS sequence"/>
</dbReference>
<evidence type="ECO:0000313" key="2">
    <source>
        <dbReference type="Proteomes" id="UP000005239"/>
    </source>
</evidence>
<gene>
    <name evidence="1" type="primary">WBGene00279446</name>
</gene>
<accession>A0A2A6CQM6</accession>
<accession>A0A8R1YWG6</accession>
<dbReference type="AlphaFoldDB" id="A0A2A6CQM6"/>
<evidence type="ECO:0000313" key="1">
    <source>
        <dbReference type="EnsemblMetazoa" id="PPA41077.1"/>
    </source>
</evidence>
<proteinExistence type="predicted"/>
<reference evidence="1" key="2">
    <citation type="submission" date="2022-06" db="UniProtKB">
        <authorList>
            <consortium name="EnsemblMetazoa"/>
        </authorList>
    </citation>
    <scope>IDENTIFICATION</scope>
    <source>
        <strain evidence="1">PS312</strain>
    </source>
</reference>
<keyword evidence="2" id="KW-1185">Reference proteome</keyword>
<reference evidence="2" key="1">
    <citation type="journal article" date="2008" name="Nat. Genet.">
        <title>The Pristionchus pacificus genome provides a unique perspective on nematode lifestyle and parasitism.</title>
        <authorList>
            <person name="Dieterich C."/>
            <person name="Clifton S.W."/>
            <person name="Schuster L.N."/>
            <person name="Chinwalla A."/>
            <person name="Delehaunty K."/>
            <person name="Dinkelacker I."/>
            <person name="Fulton L."/>
            <person name="Fulton R."/>
            <person name="Godfrey J."/>
            <person name="Minx P."/>
            <person name="Mitreva M."/>
            <person name="Roeseler W."/>
            <person name="Tian H."/>
            <person name="Witte H."/>
            <person name="Yang S.P."/>
            <person name="Wilson R.K."/>
            <person name="Sommer R.J."/>
        </authorList>
    </citation>
    <scope>NUCLEOTIDE SEQUENCE [LARGE SCALE GENOMIC DNA]</scope>
    <source>
        <strain evidence="2">PS312</strain>
    </source>
</reference>
<name>A0A2A6CQM6_PRIPA</name>
<dbReference type="EnsemblMetazoa" id="PPA41077.1">
    <property type="protein sequence ID" value="PPA41077.1"/>
    <property type="gene ID" value="WBGene00279446"/>
</dbReference>
<protein>
    <submittedName>
        <fullName evidence="1">Uncharacterized protein</fullName>
    </submittedName>
</protein>
<sequence>MIYHVLVFLVCLDITRACLPMQPADDMPCPSLAAIQAGAAPGYATSPLQASTINGAKVYKCTAPEKLLSVDGGTVTELADGATISCQPNSAIFTTADGKAVGNKKFVCGEVVVPCPGVPEHTGAAPTDVMTSPLMMSMSNGDSIWQCGAAPNAMYKLVNGDPTMATKLTAGAHIKCKRQSGKLTLVEGTETDLDPASTDKYMCGTLACQLCDMAKIVDKTVASCATQPDIFCTNKPIVTNNAAGCPMVECTDTADALYLIDALNSMIATPANVKCDGNTGFWSADGTNAIPANSVGFVCGKPATCNNCHVKVTDVYSGTATSMMVTDTVVAAKPTCTYKCPQNFQLKVNNDKHSAAVCSMDTEVVTVDTPGGAMLSTTNKFTCEECTCMRTLLTDGAAGLCAKGRLCTMPTASVPCLATCPGNSVPTYWDANKMVKTAPSIPCEGSNWIEPGVDTMGGITCEFPVGSGFTSTPPAGFTACTTPAVLPCGVCNTADLVYVPSGTGYYLTCLKGSLVTDKATGLTTTCSELGTWNEGIILANCINPTETSQVSDCLTSMTDPSVMNNVDFECTLGKCYLSCKGANQQFQYETDAVHMNKYLRCLEFEVYAIDETYIVAPANIKCV</sequence>